<accession>A0AAD5YFG6</accession>
<feature type="region of interest" description="Disordered" evidence="2">
    <location>
        <begin position="661"/>
        <end position="810"/>
    </location>
</feature>
<feature type="compositionally biased region" description="Polar residues" evidence="2">
    <location>
        <begin position="488"/>
        <end position="497"/>
    </location>
</feature>
<feature type="region of interest" description="Disordered" evidence="2">
    <location>
        <begin position="1315"/>
        <end position="1339"/>
    </location>
</feature>
<gene>
    <name evidence="3" type="ORF">NLI96_g6948</name>
</gene>
<feature type="compositionally biased region" description="Basic and acidic residues" evidence="2">
    <location>
        <begin position="846"/>
        <end position="856"/>
    </location>
</feature>
<feature type="region of interest" description="Disordered" evidence="2">
    <location>
        <begin position="1232"/>
        <end position="1262"/>
    </location>
</feature>
<feature type="region of interest" description="Disordered" evidence="2">
    <location>
        <begin position="525"/>
        <end position="552"/>
    </location>
</feature>
<feature type="compositionally biased region" description="Polar residues" evidence="2">
    <location>
        <begin position="756"/>
        <end position="766"/>
    </location>
</feature>
<dbReference type="Proteomes" id="UP001212997">
    <property type="component" value="Unassembled WGS sequence"/>
</dbReference>
<feature type="region of interest" description="Disordered" evidence="2">
    <location>
        <begin position="875"/>
        <end position="895"/>
    </location>
</feature>
<feature type="compositionally biased region" description="Acidic residues" evidence="2">
    <location>
        <begin position="1330"/>
        <end position="1339"/>
    </location>
</feature>
<feature type="region of interest" description="Disordered" evidence="2">
    <location>
        <begin position="1142"/>
        <end position="1171"/>
    </location>
</feature>
<feature type="compositionally biased region" description="Low complexity" evidence="2">
    <location>
        <begin position="878"/>
        <end position="891"/>
    </location>
</feature>
<evidence type="ECO:0000313" key="4">
    <source>
        <dbReference type="Proteomes" id="UP001212997"/>
    </source>
</evidence>
<feature type="coiled-coil region" evidence="1">
    <location>
        <begin position="298"/>
        <end position="332"/>
    </location>
</feature>
<feature type="compositionally biased region" description="Pro residues" evidence="2">
    <location>
        <begin position="1109"/>
        <end position="1121"/>
    </location>
</feature>
<feature type="compositionally biased region" description="Low complexity" evidence="2">
    <location>
        <begin position="169"/>
        <end position="184"/>
    </location>
</feature>
<evidence type="ECO:0000313" key="3">
    <source>
        <dbReference type="EMBL" id="KAJ3482479.1"/>
    </source>
</evidence>
<evidence type="ECO:0000256" key="2">
    <source>
        <dbReference type="SAM" id="MobiDB-lite"/>
    </source>
</evidence>
<feature type="region of interest" description="Disordered" evidence="2">
    <location>
        <begin position="835"/>
        <end position="857"/>
    </location>
</feature>
<feature type="region of interest" description="Disordered" evidence="2">
    <location>
        <begin position="1103"/>
        <end position="1128"/>
    </location>
</feature>
<dbReference type="EMBL" id="JANAWD010000271">
    <property type="protein sequence ID" value="KAJ3482479.1"/>
    <property type="molecule type" value="Genomic_DNA"/>
</dbReference>
<feature type="compositionally biased region" description="Polar residues" evidence="2">
    <location>
        <begin position="1246"/>
        <end position="1261"/>
    </location>
</feature>
<proteinExistence type="predicted"/>
<protein>
    <submittedName>
        <fullName evidence="3">Uncharacterized protein</fullName>
    </submittedName>
</protein>
<reference evidence="3" key="1">
    <citation type="submission" date="2022-07" db="EMBL/GenBank/DDBJ databases">
        <title>Genome Sequence of Physisporinus lineatus.</title>
        <authorList>
            <person name="Buettner E."/>
        </authorList>
    </citation>
    <scope>NUCLEOTIDE SEQUENCE</scope>
    <source>
        <strain evidence="3">VT162</strain>
    </source>
</reference>
<feature type="coiled-coil region" evidence="1">
    <location>
        <begin position="18"/>
        <end position="58"/>
    </location>
</feature>
<name>A0AAD5YFG6_9APHY</name>
<sequence length="1339" mass="144311">MSDPYFGIDQEHPLALELQSLKAAVAKYQATFQALEQSRLLERENARLREEVDVLRANPDTAPHTAAPQVPELTLALRKLSDKLTNTEESLLSRTNELLSVQNGLRLARHDSDSAHALLEQIRAREDAYRVRERELEKRVRAAEEERKMSDLVVQEYADLVRSLEGRSKASSRSSSSLPLGADSDGSSITLAESLAEGKLGLQKLLEEFNGESERLATDISGLHSQIEDLTVQLQAERKSAENDRSQLAEVLVQLDKYKADDNTAAKMVSRYMKFSQSTTDSLQRTMENLRTRHETTNSTLHTQISNLQRALASEQQQSEYLRRSLDDLSEDLSRESYGRRREISLRLAFISREESLAERLRRWTRKSQESLDRIFSQIQPTEDASGLQSSLCNVFHKAIQEAEALLESLNGQPSLTDDSPGSVARIVAAQEIVSSLTRELQVETDRRLQVASMVIQHGYAEDATNSETDDLSSSSSASQDAMPPINGDTQSPQVDNELVSPTDQVANTPVSAPADVVTDAAPLTPSAVDDTISPSHLETETPPPSQLLPGDDVQIPVEAVPLPDEPLLSFDSLTLAAEPSSDSIVAISIISPSILDIKQLSVEAEDKDATLLSHSNETTALQAQSIMQDAETLRHIPEQSGSHPDTDTVTLEEPSVVAAVPASSHVPPTALSLPPSATQEDEKEWATLSSPHNAEPLDPQSTSPIPVDDDDIQAAPKNFSPIPDVAQSEEVPSVPITPIIESPESPAPLPETTSMDSVSSGSNVEVNIELESHSLALPSELVEEADSGTSPTSISGSDEESEEEILPPPVVVVEPIDVSEDSEPVLIPDVEVAESAMRSQTADTEPEKIESEERSGASFGLKVALVDLDVNNEPQTISSDASSDPLPASIGCEPEHKSLLTNSKNRASPPSPLALTPSPVEELSPIVASSSPITPEPHVNDIIFPSINSEQSHTDSSSRDPRISYLLQNLTLVKHRYDDLQKSFRDCHLALKETKNTVASLSSSHPLFSILPTAVDRLNDFNEDARVELEIRIADEERIYAGYETLLSIPGAFSDEVDKTTLEAEIEAFIDGSDKAVDKAMKKFTKQLEDLQHDIASIKRAIHDPPSEPEPPTPASPPQPSISTPQKSAAWASWAGGLLGSSRPSSPATPARTFGSVMTSPRVRHTSFSHSTLSSAIGGFQSQLQQEPATPNPFANLSLRISMPAHLHIPSHIPPTLSTLAGSTNHLTPSYLPPSLLGSSTTNPNAGSVSSPGLGSSTKPRTAMYMLGLGSRGGGGLGLSGGRTVSLPGGRNSPLLSSALSLGSSGLGKTFPRMMAANDTPTSRHDTSNTDDLDSDVE</sequence>
<feature type="region of interest" description="Disordered" evidence="2">
    <location>
        <begin position="165"/>
        <end position="184"/>
    </location>
</feature>
<comment type="caution">
    <text evidence="3">The sequence shown here is derived from an EMBL/GenBank/DDBJ whole genome shotgun (WGS) entry which is preliminary data.</text>
</comment>
<feature type="compositionally biased region" description="Low complexity" evidence="2">
    <location>
        <begin position="661"/>
        <end position="671"/>
    </location>
</feature>
<feature type="compositionally biased region" description="Low complexity" evidence="2">
    <location>
        <begin position="1232"/>
        <end position="1245"/>
    </location>
</feature>
<keyword evidence="4" id="KW-1185">Reference proteome</keyword>
<evidence type="ECO:0000256" key="1">
    <source>
        <dbReference type="SAM" id="Coils"/>
    </source>
</evidence>
<feature type="compositionally biased region" description="Low complexity" evidence="2">
    <location>
        <begin position="1142"/>
        <end position="1154"/>
    </location>
</feature>
<feature type="compositionally biased region" description="Low complexity" evidence="2">
    <location>
        <begin position="730"/>
        <end position="755"/>
    </location>
</feature>
<organism evidence="3 4">
    <name type="scientific">Meripilus lineatus</name>
    <dbReference type="NCBI Taxonomy" id="2056292"/>
    <lineage>
        <taxon>Eukaryota</taxon>
        <taxon>Fungi</taxon>
        <taxon>Dikarya</taxon>
        <taxon>Basidiomycota</taxon>
        <taxon>Agaricomycotina</taxon>
        <taxon>Agaricomycetes</taxon>
        <taxon>Polyporales</taxon>
        <taxon>Meripilaceae</taxon>
        <taxon>Meripilus</taxon>
    </lineage>
</organism>
<feature type="coiled-coil region" evidence="1">
    <location>
        <begin position="119"/>
        <end position="146"/>
    </location>
</feature>
<feature type="region of interest" description="Disordered" evidence="2">
    <location>
        <begin position="461"/>
        <end position="497"/>
    </location>
</feature>
<keyword evidence="1" id="KW-0175">Coiled coil</keyword>